<dbReference type="AlphaFoldDB" id="A0A815KHE9"/>
<dbReference type="EMBL" id="CAJOBB010003848">
    <property type="protein sequence ID" value="CAF4062017.1"/>
    <property type="molecule type" value="Genomic_DNA"/>
</dbReference>
<name>A0A815KHE9_9BILA</name>
<organism evidence="1 3">
    <name type="scientific">Adineta steineri</name>
    <dbReference type="NCBI Taxonomy" id="433720"/>
    <lineage>
        <taxon>Eukaryota</taxon>
        <taxon>Metazoa</taxon>
        <taxon>Spiralia</taxon>
        <taxon>Gnathifera</taxon>
        <taxon>Rotifera</taxon>
        <taxon>Eurotatoria</taxon>
        <taxon>Bdelloidea</taxon>
        <taxon>Adinetida</taxon>
        <taxon>Adinetidae</taxon>
        <taxon>Adineta</taxon>
    </lineage>
</organism>
<dbReference type="Proteomes" id="UP000663860">
    <property type="component" value="Unassembled WGS sequence"/>
</dbReference>
<gene>
    <name evidence="1" type="ORF">IZO911_LOCUS39082</name>
    <name evidence="2" type="ORF">KXQ929_LOCUS32205</name>
</gene>
<protein>
    <submittedName>
        <fullName evidence="1">Uncharacterized protein</fullName>
    </submittedName>
</protein>
<proteinExistence type="predicted"/>
<sequence length="72" mass="8187">MNRTISGIFPPGGHFQIIRKIALVNNDTEQIRIKAVAYSENVTTLAHEPLEQKPITLKLKYSGFQIGYHHQN</sequence>
<comment type="caution">
    <text evidence="1">The sequence shown here is derived from an EMBL/GenBank/DDBJ whole genome shotgun (WGS) entry which is preliminary data.</text>
</comment>
<evidence type="ECO:0000313" key="2">
    <source>
        <dbReference type="EMBL" id="CAF4062017.1"/>
    </source>
</evidence>
<accession>A0A815KHE9</accession>
<evidence type="ECO:0000313" key="3">
    <source>
        <dbReference type="Proteomes" id="UP000663860"/>
    </source>
</evidence>
<dbReference type="EMBL" id="CAJNOE010001147">
    <property type="protein sequence ID" value="CAF1393343.1"/>
    <property type="molecule type" value="Genomic_DNA"/>
</dbReference>
<reference evidence="1" key="1">
    <citation type="submission" date="2021-02" db="EMBL/GenBank/DDBJ databases">
        <authorList>
            <person name="Nowell W R."/>
        </authorList>
    </citation>
    <scope>NUCLEOTIDE SEQUENCE</scope>
</reference>
<dbReference type="Proteomes" id="UP000663868">
    <property type="component" value="Unassembled WGS sequence"/>
</dbReference>
<evidence type="ECO:0000313" key="1">
    <source>
        <dbReference type="EMBL" id="CAF1393343.1"/>
    </source>
</evidence>